<proteinExistence type="predicted"/>
<evidence type="ECO:0008006" key="4">
    <source>
        <dbReference type="Google" id="ProtNLM"/>
    </source>
</evidence>
<feature type="compositionally biased region" description="Low complexity" evidence="1">
    <location>
        <begin position="124"/>
        <end position="140"/>
    </location>
</feature>
<evidence type="ECO:0000313" key="2">
    <source>
        <dbReference type="EMBL" id="PWI68791.1"/>
    </source>
</evidence>
<reference evidence="2 3" key="1">
    <citation type="journal article" date="2016" name="Front. Microbiol.">
        <title>Genome and transcriptome sequences reveal the specific parasitism of the nematophagous Purpureocillium lilacinum 36-1.</title>
        <authorList>
            <person name="Xie J."/>
            <person name="Li S."/>
            <person name="Mo C."/>
            <person name="Xiao X."/>
            <person name="Peng D."/>
            <person name="Wang G."/>
            <person name="Xiao Y."/>
        </authorList>
    </citation>
    <scope>NUCLEOTIDE SEQUENCE [LARGE SCALE GENOMIC DNA]</scope>
    <source>
        <strain evidence="2 3">36-1</strain>
    </source>
</reference>
<dbReference type="Pfam" id="PF11905">
    <property type="entry name" value="DUF3425"/>
    <property type="match status" value="1"/>
</dbReference>
<organism evidence="2 3">
    <name type="scientific">Purpureocillium lilacinum</name>
    <name type="common">Paecilomyces lilacinus</name>
    <dbReference type="NCBI Taxonomy" id="33203"/>
    <lineage>
        <taxon>Eukaryota</taxon>
        <taxon>Fungi</taxon>
        <taxon>Dikarya</taxon>
        <taxon>Ascomycota</taxon>
        <taxon>Pezizomycotina</taxon>
        <taxon>Sordariomycetes</taxon>
        <taxon>Hypocreomycetidae</taxon>
        <taxon>Hypocreales</taxon>
        <taxon>Ophiocordycipitaceae</taxon>
        <taxon>Purpureocillium</taxon>
    </lineage>
</organism>
<evidence type="ECO:0000313" key="3">
    <source>
        <dbReference type="Proteomes" id="UP000245956"/>
    </source>
</evidence>
<accession>A0A2U3E2Q1</accession>
<dbReference type="AlphaFoldDB" id="A0A2U3E2Q1"/>
<dbReference type="Proteomes" id="UP000245956">
    <property type="component" value="Unassembled WGS sequence"/>
</dbReference>
<dbReference type="InterPro" id="IPR021833">
    <property type="entry name" value="DUF3425"/>
</dbReference>
<dbReference type="PANTHER" id="PTHR37012:SF2">
    <property type="entry name" value="BZIP DOMAIN-CONTAINING PROTEIN-RELATED"/>
    <property type="match status" value="1"/>
</dbReference>
<comment type="caution">
    <text evidence="2">The sequence shown here is derived from an EMBL/GenBank/DDBJ whole genome shotgun (WGS) entry which is preliminary data.</text>
</comment>
<evidence type="ECO:0000256" key="1">
    <source>
        <dbReference type="SAM" id="MobiDB-lite"/>
    </source>
</evidence>
<feature type="compositionally biased region" description="Basic residues" evidence="1">
    <location>
        <begin position="163"/>
        <end position="174"/>
    </location>
</feature>
<gene>
    <name evidence="2" type="ORF">PCL_01880</name>
</gene>
<dbReference type="PANTHER" id="PTHR37012">
    <property type="entry name" value="B-ZIP TRANSCRIPTION FACTOR (EUROFUNG)-RELATED"/>
    <property type="match status" value="1"/>
</dbReference>
<sequence>MDEAPLPRNRSVRDAEATVPHALEIRGPRTGQTAPRLAPSGLAFIGPGALAARELATCPTHYPPRACLSARSNFIRRFDVDPTNHKLATPTTTARPLVSRIVVVVGRSLAPRARSMSPPLPDMSPETSQSPSEPSPTAAGNGNGNGTAARPAKRARTDAQMAQKRKADRLKHRVNRAESKTRLENIERDVSFLRSSVGDLLSQLRIVRRADPAAVGAAAAAGDGVSGAASDAAGVGAGAAAPPAGMSSMSDALSNPWFKAMMDTPVSGGFPQFLSTQASPSSMGSTTPPPNVVECRCGVEHTDRTDCLELKSFMILYQAHIALSQDPNFAISIPRNPSLANLMLHSITDNPLTMIMGSTLRQFEVQNTQTLFGLYFLCYRLLRVRIPAASWTFITRTWKLMCDRMQWRLYPNPESFNDVPDLIRPSRIQNSILHPVSIDYMPWPRLRDFLCLNQNRDSRHSVDLYIRSIQLRWPADKQLLCRSPVGDIQLNPEFESIISDIRYWHLGPPWRDAFPSLRKYVE</sequence>
<name>A0A2U3E2Q1_PURLI</name>
<dbReference type="EMBL" id="LCWV01000014">
    <property type="protein sequence ID" value="PWI68791.1"/>
    <property type="molecule type" value="Genomic_DNA"/>
</dbReference>
<feature type="region of interest" description="Disordered" evidence="1">
    <location>
        <begin position="112"/>
        <end position="176"/>
    </location>
</feature>
<feature type="region of interest" description="Disordered" evidence="1">
    <location>
        <begin position="225"/>
        <end position="246"/>
    </location>
</feature>
<protein>
    <recommendedName>
        <fullName evidence="4">BZIP transcription factor</fullName>
    </recommendedName>
</protein>